<evidence type="ECO:0000256" key="4">
    <source>
        <dbReference type="ARBA" id="ARBA00023125"/>
    </source>
</evidence>
<evidence type="ECO:0000256" key="2">
    <source>
        <dbReference type="ARBA" id="ARBA00023015"/>
    </source>
</evidence>
<dbReference type="SUPFAM" id="SSF88659">
    <property type="entry name" value="Sigma3 and sigma4 domains of RNA polymerase sigma factors"/>
    <property type="match status" value="1"/>
</dbReference>
<reference evidence="9" key="1">
    <citation type="submission" date="2007-10" db="EMBL/GenBank/DDBJ databases">
        <title>Complete genome of Alkaliphilus oremlandii OhILAs.</title>
        <authorList>
            <person name="Copeland A."/>
            <person name="Lucas S."/>
            <person name="Lapidus A."/>
            <person name="Barry K."/>
            <person name="Detter J.C."/>
            <person name="Glavina del Rio T."/>
            <person name="Hammon N."/>
            <person name="Israni S."/>
            <person name="Dalin E."/>
            <person name="Tice H."/>
            <person name="Pitluck S."/>
            <person name="Chain P."/>
            <person name="Malfatti S."/>
            <person name="Shin M."/>
            <person name="Vergez L."/>
            <person name="Schmutz J."/>
            <person name="Larimer F."/>
            <person name="Land M."/>
            <person name="Hauser L."/>
            <person name="Kyrpides N."/>
            <person name="Mikhailova N."/>
            <person name="Stolz J.F."/>
            <person name="Dawson A."/>
            <person name="Fisher E."/>
            <person name="Crable B."/>
            <person name="Perera E."/>
            <person name="Lisak J."/>
            <person name="Ranganathan M."/>
            <person name="Basu P."/>
            <person name="Richardson P."/>
        </authorList>
    </citation>
    <scope>NUCLEOTIDE SEQUENCE [LARGE SCALE GENOMIC DNA]</scope>
    <source>
        <strain evidence="9">OhILAs</strain>
    </source>
</reference>
<dbReference type="eggNOG" id="COG1595">
    <property type="taxonomic scope" value="Bacteria"/>
</dbReference>
<dbReference type="InterPro" id="IPR013249">
    <property type="entry name" value="RNA_pol_sigma70_r4_t2"/>
</dbReference>
<dbReference type="GO" id="GO:0016987">
    <property type="term" value="F:sigma factor activity"/>
    <property type="evidence" value="ECO:0007669"/>
    <property type="project" value="UniProtKB-KW"/>
</dbReference>
<dbReference type="Gene3D" id="1.10.1740.10">
    <property type="match status" value="1"/>
</dbReference>
<keyword evidence="3" id="KW-0731">Sigma factor</keyword>
<dbReference type="GO" id="GO:0003677">
    <property type="term" value="F:DNA binding"/>
    <property type="evidence" value="ECO:0007669"/>
    <property type="project" value="UniProtKB-KW"/>
</dbReference>
<dbReference type="STRING" id="350688.Clos_0782"/>
<dbReference type="PANTHER" id="PTHR43133:SF8">
    <property type="entry name" value="RNA POLYMERASE SIGMA FACTOR HI_1459-RELATED"/>
    <property type="match status" value="1"/>
</dbReference>
<evidence type="ECO:0000256" key="1">
    <source>
        <dbReference type="ARBA" id="ARBA00010641"/>
    </source>
</evidence>
<dbReference type="OrthoDB" id="1918609at2"/>
<organism evidence="8 9">
    <name type="scientific">Alkaliphilus oremlandii (strain OhILAs)</name>
    <name type="common">Clostridium oremlandii (strain OhILAs)</name>
    <dbReference type="NCBI Taxonomy" id="350688"/>
    <lineage>
        <taxon>Bacteria</taxon>
        <taxon>Bacillati</taxon>
        <taxon>Bacillota</taxon>
        <taxon>Clostridia</taxon>
        <taxon>Peptostreptococcales</taxon>
        <taxon>Natronincolaceae</taxon>
        <taxon>Alkaliphilus</taxon>
    </lineage>
</organism>
<protein>
    <submittedName>
        <fullName evidence="8">RNA polymerase, sigma-24 subunit, ECF subfamily</fullName>
    </submittedName>
</protein>
<gene>
    <name evidence="8" type="ordered locus">Clos_0782</name>
</gene>
<evidence type="ECO:0000259" key="7">
    <source>
        <dbReference type="Pfam" id="PF08281"/>
    </source>
</evidence>
<accession>A8MEK4</accession>
<dbReference type="AlphaFoldDB" id="A8MEK4"/>
<proteinExistence type="inferred from homology"/>
<dbReference type="InterPro" id="IPR014284">
    <property type="entry name" value="RNA_pol_sigma-70_dom"/>
</dbReference>
<keyword evidence="9" id="KW-1185">Reference proteome</keyword>
<dbReference type="HOGENOM" id="CLU_047691_3_4_9"/>
<dbReference type="Gene3D" id="1.10.10.10">
    <property type="entry name" value="Winged helix-like DNA-binding domain superfamily/Winged helix DNA-binding domain"/>
    <property type="match status" value="1"/>
</dbReference>
<keyword evidence="2" id="KW-0805">Transcription regulation</keyword>
<dbReference type="Pfam" id="PF04542">
    <property type="entry name" value="Sigma70_r2"/>
    <property type="match status" value="1"/>
</dbReference>
<name>A8MEK4_ALKOO</name>
<keyword evidence="4" id="KW-0238">DNA-binding</keyword>
<evidence type="ECO:0000313" key="9">
    <source>
        <dbReference type="Proteomes" id="UP000000269"/>
    </source>
</evidence>
<dbReference type="InterPro" id="IPR013325">
    <property type="entry name" value="RNA_pol_sigma_r2"/>
</dbReference>
<evidence type="ECO:0000256" key="5">
    <source>
        <dbReference type="ARBA" id="ARBA00023163"/>
    </source>
</evidence>
<evidence type="ECO:0000313" key="8">
    <source>
        <dbReference type="EMBL" id="ABW18333.1"/>
    </source>
</evidence>
<feature type="domain" description="RNA polymerase sigma-70 region 2" evidence="6">
    <location>
        <begin position="47"/>
        <end position="107"/>
    </location>
</feature>
<dbReference type="Pfam" id="PF08281">
    <property type="entry name" value="Sigma70_r4_2"/>
    <property type="match status" value="1"/>
</dbReference>
<dbReference type="Proteomes" id="UP000000269">
    <property type="component" value="Chromosome"/>
</dbReference>
<evidence type="ECO:0000256" key="3">
    <source>
        <dbReference type="ARBA" id="ARBA00023082"/>
    </source>
</evidence>
<dbReference type="SUPFAM" id="SSF88946">
    <property type="entry name" value="Sigma2 domain of RNA polymerase sigma factors"/>
    <property type="match status" value="1"/>
</dbReference>
<evidence type="ECO:0000259" key="6">
    <source>
        <dbReference type="Pfam" id="PF04542"/>
    </source>
</evidence>
<dbReference type="GO" id="GO:0006352">
    <property type="term" value="P:DNA-templated transcription initiation"/>
    <property type="evidence" value="ECO:0007669"/>
    <property type="project" value="InterPro"/>
</dbReference>
<sequence length="199" mass="23105">MFLFTFVFEANEHIQQNNLNDIDEDLIKRIGNDDMEALDIFYCDTERILYAYILALSKNHDMTIDIMQDTYIKLISASHLYKPMGKPLAWLFTIAKNLYYTKIKTVSRETNLEAIGVSGESTLSQITDLEDKMVLEEVMRILTEEERQIVILYAVSGMKHKEIAVLLDLKLSTTLSKYHRAIKKLRKNLEKRGISYDGK</sequence>
<dbReference type="KEGG" id="aoe:Clos_0782"/>
<dbReference type="InterPro" id="IPR007627">
    <property type="entry name" value="RNA_pol_sigma70_r2"/>
</dbReference>
<comment type="similarity">
    <text evidence="1">Belongs to the sigma-70 factor family. ECF subfamily.</text>
</comment>
<dbReference type="InterPro" id="IPR036388">
    <property type="entry name" value="WH-like_DNA-bd_sf"/>
</dbReference>
<feature type="domain" description="RNA polymerase sigma factor 70 region 4 type 2" evidence="7">
    <location>
        <begin position="134"/>
        <end position="185"/>
    </location>
</feature>
<dbReference type="NCBIfam" id="TIGR02937">
    <property type="entry name" value="sigma70-ECF"/>
    <property type="match status" value="1"/>
</dbReference>
<dbReference type="InterPro" id="IPR013324">
    <property type="entry name" value="RNA_pol_sigma_r3/r4-like"/>
</dbReference>
<keyword evidence="5" id="KW-0804">Transcription</keyword>
<dbReference type="InterPro" id="IPR039425">
    <property type="entry name" value="RNA_pol_sigma-70-like"/>
</dbReference>
<dbReference type="EMBL" id="CP000853">
    <property type="protein sequence ID" value="ABW18333.1"/>
    <property type="molecule type" value="Genomic_DNA"/>
</dbReference>
<dbReference type="PANTHER" id="PTHR43133">
    <property type="entry name" value="RNA POLYMERASE ECF-TYPE SIGMA FACTO"/>
    <property type="match status" value="1"/>
</dbReference>
<dbReference type="CDD" id="cd06171">
    <property type="entry name" value="Sigma70_r4"/>
    <property type="match status" value="1"/>
</dbReference>